<reference evidence="2 3" key="1">
    <citation type="journal article" date="2019" name="Int. J. Syst. Evol. Microbiol.">
        <title>The Global Catalogue of Microorganisms (GCM) 10K type strain sequencing project: providing services to taxonomists for standard genome sequencing and annotation.</title>
        <authorList>
            <consortium name="The Broad Institute Genomics Platform"/>
            <consortium name="The Broad Institute Genome Sequencing Center for Infectious Disease"/>
            <person name="Wu L."/>
            <person name="Ma J."/>
        </authorList>
    </citation>
    <scope>NUCLEOTIDE SEQUENCE [LARGE SCALE GENOMIC DNA]</scope>
    <source>
        <strain evidence="2 3">JCM 4524</strain>
    </source>
</reference>
<organism evidence="2 3">
    <name type="scientific">Streptomyces vastus</name>
    <dbReference type="NCBI Taxonomy" id="285451"/>
    <lineage>
        <taxon>Bacteria</taxon>
        <taxon>Bacillati</taxon>
        <taxon>Actinomycetota</taxon>
        <taxon>Actinomycetes</taxon>
        <taxon>Kitasatosporales</taxon>
        <taxon>Streptomycetaceae</taxon>
        <taxon>Streptomyces</taxon>
    </lineage>
</organism>
<protein>
    <recommendedName>
        <fullName evidence="4">Secreted protein</fullName>
    </recommendedName>
</protein>
<dbReference type="EMBL" id="BAAASJ010000098">
    <property type="protein sequence ID" value="GAA2651984.1"/>
    <property type="molecule type" value="Genomic_DNA"/>
</dbReference>
<evidence type="ECO:0000256" key="1">
    <source>
        <dbReference type="SAM" id="MobiDB-lite"/>
    </source>
</evidence>
<evidence type="ECO:0000313" key="2">
    <source>
        <dbReference type="EMBL" id="GAA2651984.1"/>
    </source>
</evidence>
<accession>A0ABN3RGB2</accession>
<gene>
    <name evidence="2" type="ORF">GCM10010307_62300</name>
</gene>
<evidence type="ECO:0000313" key="3">
    <source>
        <dbReference type="Proteomes" id="UP001500151"/>
    </source>
</evidence>
<proteinExistence type="predicted"/>
<name>A0ABN3RGB2_9ACTN</name>
<dbReference type="Proteomes" id="UP001500151">
    <property type="component" value="Unassembled WGS sequence"/>
</dbReference>
<evidence type="ECO:0008006" key="4">
    <source>
        <dbReference type="Google" id="ProtNLM"/>
    </source>
</evidence>
<keyword evidence="3" id="KW-1185">Reference proteome</keyword>
<feature type="region of interest" description="Disordered" evidence="1">
    <location>
        <begin position="24"/>
        <end position="46"/>
    </location>
</feature>
<sequence>MAGIPGLFVALVFSGAMVMTVTVSSPEPPVTPETTPQPAARDAHATKAPADSMLALMCRGRREVGVLRLPVMNTHDSATIQMPARSWLNIR</sequence>
<comment type="caution">
    <text evidence="2">The sequence shown here is derived from an EMBL/GenBank/DDBJ whole genome shotgun (WGS) entry which is preliminary data.</text>
</comment>